<protein>
    <submittedName>
        <fullName evidence="2">Uncharacterized protein</fullName>
    </submittedName>
</protein>
<feature type="compositionally biased region" description="Basic and acidic residues" evidence="1">
    <location>
        <begin position="76"/>
        <end position="96"/>
    </location>
</feature>
<dbReference type="EMBL" id="OIVN01004452">
    <property type="protein sequence ID" value="SPD17537.1"/>
    <property type="molecule type" value="Genomic_DNA"/>
</dbReference>
<gene>
    <name evidence="2" type="ORF">FSB_LOCUS45419</name>
</gene>
<accession>A0A2N9HU36</accession>
<name>A0A2N9HU36_FAGSY</name>
<proteinExistence type="predicted"/>
<feature type="region of interest" description="Disordered" evidence="1">
    <location>
        <begin position="1"/>
        <end position="117"/>
    </location>
</feature>
<sequence length="117" mass="12820">MAEEDLEPTGKGQTCRQNPIGGKEVKQKEGGRGVVVAARKLPIRVPKEDKKEKAKEKTKVNRNGPRYQDLTISGHDLPHPEVREGHAALSKEEKGSDQMGLGFRKSSLEGSLVGSYE</sequence>
<dbReference type="AlphaFoldDB" id="A0A2N9HU36"/>
<organism evidence="2">
    <name type="scientific">Fagus sylvatica</name>
    <name type="common">Beechnut</name>
    <dbReference type="NCBI Taxonomy" id="28930"/>
    <lineage>
        <taxon>Eukaryota</taxon>
        <taxon>Viridiplantae</taxon>
        <taxon>Streptophyta</taxon>
        <taxon>Embryophyta</taxon>
        <taxon>Tracheophyta</taxon>
        <taxon>Spermatophyta</taxon>
        <taxon>Magnoliopsida</taxon>
        <taxon>eudicotyledons</taxon>
        <taxon>Gunneridae</taxon>
        <taxon>Pentapetalae</taxon>
        <taxon>rosids</taxon>
        <taxon>fabids</taxon>
        <taxon>Fagales</taxon>
        <taxon>Fagaceae</taxon>
        <taxon>Fagus</taxon>
    </lineage>
</organism>
<reference evidence="2" key="1">
    <citation type="submission" date="2018-02" db="EMBL/GenBank/DDBJ databases">
        <authorList>
            <person name="Cohen D.B."/>
            <person name="Kent A.D."/>
        </authorList>
    </citation>
    <scope>NUCLEOTIDE SEQUENCE</scope>
</reference>
<evidence type="ECO:0000256" key="1">
    <source>
        <dbReference type="SAM" id="MobiDB-lite"/>
    </source>
</evidence>
<evidence type="ECO:0000313" key="2">
    <source>
        <dbReference type="EMBL" id="SPD17537.1"/>
    </source>
</evidence>
<feature type="compositionally biased region" description="Basic and acidic residues" evidence="1">
    <location>
        <begin position="45"/>
        <end position="59"/>
    </location>
</feature>